<dbReference type="Pfam" id="PF07733">
    <property type="entry name" value="DNA_pol3_alpha"/>
    <property type="match status" value="1"/>
</dbReference>
<evidence type="ECO:0000313" key="16">
    <source>
        <dbReference type="Proteomes" id="UP000006327"/>
    </source>
</evidence>
<dbReference type="EC" id="2.7.7.7" evidence="3 13"/>
<accession>K6ZEV8</accession>
<dbReference type="GO" id="GO:0008408">
    <property type="term" value="F:3'-5' exonuclease activity"/>
    <property type="evidence" value="ECO:0007669"/>
    <property type="project" value="InterPro"/>
</dbReference>
<comment type="similarity">
    <text evidence="2 13">Belongs to the DNA polymerase type-C family. DnaE2 subfamily.</text>
</comment>
<dbReference type="Proteomes" id="UP000006327">
    <property type="component" value="Unassembled WGS sequence"/>
</dbReference>
<dbReference type="InterPro" id="IPR012340">
    <property type="entry name" value="NA-bd_OB-fold"/>
</dbReference>
<organism evidence="15 16">
    <name type="scientific">Paraglaciecola arctica BSs20135</name>
    <dbReference type="NCBI Taxonomy" id="493475"/>
    <lineage>
        <taxon>Bacteria</taxon>
        <taxon>Pseudomonadati</taxon>
        <taxon>Pseudomonadota</taxon>
        <taxon>Gammaproteobacteria</taxon>
        <taxon>Alteromonadales</taxon>
        <taxon>Alteromonadaceae</taxon>
        <taxon>Paraglaciecola</taxon>
    </lineage>
</organism>
<dbReference type="PANTHER" id="PTHR32294:SF4">
    <property type="entry name" value="ERROR-PRONE DNA POLYMERASE"/>
    <property type="match status" value="1"/>
</dbReference>
<keyword evidence="6 13" id="KW-0808">Transferase</keyword>
<dbReference type="SUPFAM" id="SSF89550">
    <property type="entry name" value="PHP domain-like"/>
    <property type="match status" value="1"/>
</dbReference>
<proteinExistence type="inferred from homology"/>
<dbReference type="Pfam" id="PF02811">
    <property type="entry name" value="PHP"/>
    <property type="match status" value="1"/>
</dbReference>
<name>K6ZEV8_9ALTE</name>
<sequence length="1031" mass="117644">MTTKHHYAELFCQSNFSFLYGASHPQELIKQADFLGYQAIAITDECSVAGVARAHTAIKELDLNIKLIVGSLFRFDEELELLLLCPDRVAYAELCRIITNARRRAPKGQYQLNKWDLRGVKHCLAIWLPNGDQDIDNYWGAWLKKHYKNKVWLGYQRHLLANEHRYLVHVEQLSNEHQIAICACGGVLMHHQQRLPLQHALTAIRKSKPVSVLGRQLLPNSERYLRPVNKLSTLYKALWLEETLTIANLCTFNLASLRYEYPSELVPDGKTASGYLRELVITGMRLRFTTGGRLTFTIKRIIVKELKLIKELEYEYFFLTIYDVVQFAQKQQILYQGRGSAANSIVCYCLQITAVDPRQISVLFERFISKERQEEPDIDVDFEHERREEVIQYIYKKYGRERTAIAATVITYRHKSAIREIGRAFGINESQLDFFIKNMNHRDMELGWQAQITELGFDPSSSQGKQFVSLVNEIKGFPRHLSQHVGGFVISQGPLYHLVPIENAAMEDRSVIQWDKDDLESLGLLKVDILALGMLTAIRKSFALIKQHYQHSFNIAQITAMGDDKQVYRMIQDADTVGVFQIESRAQMSMLPRLKPTTFYDLVIQIAIVRPGPIQGGMVHPFLKNRANPELIEHPSPELKEVLERTSGVPIFQEQVIRIAMVAAGFTGGEADQLRRAMGSWKKTGELTNFREALITGMSQRGYTLEYSERIYKQICGFGEYGFPESHSASFAVLAYVSSWLKHYYPAAFYVGLLNSWPMGFYSPAQLIQDAKRHDIVVLPICINTSQYNHTLEYQNADWAIRLGMRLVKGTNNKDIEQLIQQRPESGFTEINHIKRLALPRHIIEALASANAFHTLCDNRYATRWLLMDTENDLPLFSQQRSLPITNIPSLNASQTLLEDYASTSLSLFTHPIELLKEANLLPKHTQANELHLKAHQTTVSVIGLVISRQKPGTSKGVTFITLEDHTGNINVVVWLATSREQKQAYLKSTILQVNGILERGDGGVIHIIAGKLKDLSHLLLELNTKSRNFH</sequence>
<evidence type="ECO:0000256" key="9">
    <source>
        <dbReference type="ARBA" id="ARBA00022763"/>
    </source>
</evidence>
<dbReference type="GO" id="GO:0006281">
    <property type="term" value="P:DNA repair"/>
    <property type="evidence" value="ECO:0007669"/>
    <property type="project" value="UniProtKB-UniRule"/>
</dbReference>
<evidence type="ECO:0000256" key="10">
    <source>
        <dbReference type="ARBA" id="ARBA00022932"/>
    </source>
</evidence>
<evidence type="ECO:0000256" key="7">
    <source>
        <dbReference type="ARBA" id="ARBA00022695"/>
    </source>
</evidence>
<keyword evidence="7 13" id="KW-0548">Nucleotidyltransferase</keyword>
<dbReference type="Gene3D" id="3.20.20.140">
    <property type="entry name" value="Metal-dependent hydrolases"/>
    <property type="match status" value="1"/>
</dbReference>
<dbReference type="GO" id="GO:0006260">
    <property type="term" value="P:DNA replication"/>
    <property type="evidence" value="ECO:0007669"/>
    <property type="project" value="UniProtKB-KW"/>
</dbReference>
<dbReference type="HAMAP" id="MF_01902">
    <property type="entry name" value="DNApol_error_prone"/>
    <property type="match status" value="1"/>
</dbReference>
<comment type="subcellular location">
    <subcellularLocation>
        <location evidence="1 13">Cytoplasm</location>
    </subcellularLocation>
</comment>
<comment type="catalytic activity">
    <reaction evidence="12 13">
        <text>DNA(n) + a 2'-deoxyribonucleoside 5'-triphosphate = DNA(n+1) + diphosphate</text>
        <dbReference type="Rhea" id="RHEA:22508"/>
        <dbReference type="Rhea" id="RHEA-COMP:17339"/>
        <dbReference type="Rhea" id="RHEA-COMP:17340"/>
        <dbReference type="ChEBI" id="CHEBI:33019"/>
        <dbReference type="ChEBI" id="CHEBI:61560"/>
        <dbReference type="ChEBI" id="CHEBI:173112"/>
        <dbReference type="EC" id="2.7.7.7"/>
    </reaction>
</comment>
<gene>
    <name evidence="13 15" type="primary">dnaE2</name>
    <name evidence="15" type="ORF">GARC_5010</name>
</gene>
<reference evidence="15 16" key="1">
    <citation type="journal article" date="2017" name="Antonie Van Leeuwenhoek">
        <title>Rhizobium rhizosphaerae sp. nov., a novel species isolated from rice rhizosphere.</title>
        <authorList>
            <person name="Zhao J.J."/>
            <person name="Zhang J."/>
            <person name="Zhang R.J."/>
            <person name="Zhang C.W."/>
            <person name="Yin H.Q."/>
            <person name="Zhang X.X."/>
        </authorList>
    </citation>
    <scope>NUCLEOTIDE SEQUENCE [LARGE SCALE GENOMIC DNA]</scope>
    <source>
        <strain evidence="15 16">BSs20135</strain>
    </source>
</reference>
<keyword evidence="16" id="KW-1185">Reference proteome</keyword>
<dbReference type="CDD" id="cd04485">
    <property type="entry name" value="DnaE_OBF"/>
    <property type="match status" value="1"/>
</dbReference>
<dbReference type="GO" id="GO:0003676">
    <property type="term" value="F:nucleic acid binding"/>
    <property type="evidence" value="ECO:0007669"/>
    <property type="project" value="InterPro"/>
</dbReference>
<dbReference type="GO" id="GO:0003887">
    <property type="term" value="F:DNA-directed DNA polymerase activity"/>
    <property type="evidence" value="ECO:0007669"/>
    <property type="project" value="UniProtKB-UniRule"/>
</dbReference>
<evidence type="ECO:0000259" key="14">
    <source>
        <dbReference type="SMART" id="SM00481"/>
    </source>
</evidence>
<dbReference type="PANTHER" id="PTHR32294">
    <property type="entry name" value="DNA POLYMERASE III SUBUNIT ALPHA"/>
    <property type="match status" value="1"/>
</dbReference>
<keyword evidence="8 13" id="KW-0235">DNA replication</keyword>
<keyword evidence="10 13" id="KW-0239">DNA-directed DNA polymerase</keyword>
<dbReference type="InterPro" id="IPR023073">
    <property type="entry name" value="DnaE2"/>
</dbReference>
<dbReference type="Pfam" id="PF01336">
    <property type="entry name" value="tRNA_anti-codon"/>
    <property type="match status" value="1"/>
</dbReference>
<keyword evidence="11 13" id="KW-0234">DNA repair</keyword>
<comment type="function">
    <text evidence="13">DNA polymerase involved in damage-induced mutagenesis and translesion synthesis (TLS). It is not the major replicative DNA polymerase.</text>
</comment>
<dbReference type="InterPro" id="IPR040982">
    <property type="entry name" value="DNA_pol3_finger"/>
</dbReference>
<dbReference type="OrthoDB" id="9803237at2"/>
<dbReference type="NCBIfam" id="TIGR00594">
    <property type="entry name" value="polc"/>
    <property type="match status" value="1"/>
</dbReference>
<keyword evidence="5 13" id="KW-0963">Cytoplasm</keyword>
<dbReference type="NCBIfam" id="NF004225">
    <property type="entry name" value="PRK05672.1"/>
    <property type="match status" value="1"/>
</dbReference>
<evidence type="ECO:0000313" key="15">
    <source>
        <dbReference type="EMBL" id="GAC21945.1"/>
    </source>
</evidence>
<dbReference type="InterPro" id="IPR003141">
    <property type="entry name" value="Pol/His_phosphatase_N"/>
</dbReference>
<dbReference type="InterPro" id="IPR011708">
    <property type="entry name" value="DNA_pol3_alpha_NTPase_dom"/>
</dbReference>
<dbReference type="InterPro" id="IPR004805">
    <property type="entry name" value="DnaE2/DnaE/PolC"/>
</dbReference>
<keyword evidence="9 13" id="KW-0227">DNA damage</keyword>
<dbReference type="AlphaFoldDB" id="K6ZEV8"/>
<evidence type="ECO:0000256" key="11">
    <source>
        <dbReference type="ARBA" id="ARBA00023204"/>
    </source>
</evidence>
<comment type="caution">
    <text evidence="15">The sequence shown here is derived from an EMBL/GenBank/DDBJ whole genome shotgun (WGS) entry which is preliminary data.</text>
</comment>
<dbReference type="Gene3D" id="2.40.50.140">
    <property type="entry name" value="Nucleic acid-binding proteins"/>
    <property type="match status" value="1"/>
</dbReference>
<evidence type="ECO:0000256" key="1">
    <source>
        <dbReference type="ARBA" id="ARBA00004496"/>
    </source>
</evidence>
<dbReference type="Gene3D" id="1.10.150.870">
    <property type="match status" value="1"/>
</dbReference>
<evidence type="ECO:0000256" key="12">
    <source>
        <dbReference type="ARBA" id="ARBA00049244"/>
    </source>
</evidence>
<dbReference type="eggNOG" id="COG0587">
    <property type="taxonomic scope" value="Bacteria"/>
</dbReference>
<dbReference type="STRING" id="493475.GARC_5010"/>
<protein>
    <recommendedName>
        <fullName evidence="4 13">Error-prone DNA polymerase</fullName>
        <ecNumber evidence="3 13">2.7.7.7</ecNumber>
    </recommendedName>
</protein>
<dbReference type="InterPro" id="IPR016195">
    <property type="entry name" value="Pol/histidinol_Pase-like"/>
</dbReference>
<feature type="domain" description="Polymerase/histidinol phosphatase N-terminal" evidence="14">
    <location>
        <begin position="8"/>
        <end position="77"/>
    </location>
</feature>
<dbReference type="EMBL" id="BAEO01000065">
    <property type="protein sequence ID" value="GAC21945.1"/>
    <property type="molecule type" value="Genomic_DNA"/>
</dbReference>
<dbReference type="SMART" id="SM00481">
    <property type="entry name" value="POLIIIAc"/>
    <property type="match status" value="1"/>
</dbReference>
<evidence type="ECO:0000256" key="6">
    <source>
        <dbReference type="ARBA" id="ARBA00022679"/>
    </source>
</evidence>
<evidence type="ECO:0000256" key="13">
    <source>
        <dbReference type="HAMAP-Rule" id="MF_01902"/>
    </source>
</evidence>
<dbReference type="Pfam" id="PF17657">
    <property type="entry name" value="DNA_pol3_finger"/>
    <property type="match status" value="1"/>
</dbReference>
<dbReference type="Pfam" id="PF14579">
    <property type="entry name" value="HHH_6"/>
    <property type="match status" value="1"/>
</dbReference>
<evidence type="ECO:0000256" key="4">
    <source>
        <dbReference type="ARBA" id="ARBA00017273"/>
    </source>
</evidence>
<dbReference type="GO" id="GO:0005737">
    <property type="term" value="C:cytoplasm"/>
    <property type="evidence" value="ECO:0007669"/>
    <property type="project" value="UniProtKB-SubCell"/>
</dbReference>
<dbReference type="InterPro" id="IPR029460">
    <property type="entry name" value="DNAPol_HHH"/>
</dbReference>
<evidence type="ECO:0000256" key="2">
    <source>
        <dbReference type="ARBA" id="ARBA00007391"/>
    </source>
</evidence>
<dbReference type="InterPro" id="IPR004013">
    <property type="entry name" value="PHP_dom"/>
</dbReference>
<evidence type="ECO:0000256" key="8">
    <source>
        <dbReference type="ARBA" id="ARBA00022705"/>
    </source>
</evidence>
<dbReference type="InterPro" id="IPR004365">
    <property type="entry name" value="NA-bd_OB_tRNA"/>
</dbReference>
<evidence type="ECO:0000256" key="5">
    <source>
        <dbReference type="ARBA" id="ARBA00022490"/>
    </source>
</evidence>
<dbReference type="CDD" id="cd07434">
    <property type="entry name" value="PHP_PolIIIA_DnaE2"/>
    <property type="match status" value="1"/>
</dbReference>
<dbReference type="RefSeq" id="WP_007625432.1">
    <property type="nucleotide sequence ID" value="NZ_BAEO01000065.1"/>
</dbReference>
<evidence type="ECO:0000256" key="3">
    <source>
        <dbReference type="ARBA" id="ARBA00012417"/>
    </source>
</evidence>